<accession>A0A084IQ50</accession>
<evidence type="ECO:0000256" key="6">
    <source>
        <dbReference type="RuleBase" id="RU363041"/>
    </source>
</evidence>
<dbReference type="InterPro" id="IPR002781">
    <property type="entry name" value="TM_pro_TauE-like"/>
</dbReference>
<dbReference type="Pfam" id="PF01925">
    <property type="entry name" value="TauE"/>
    <property type="match status" value="1"/>
</dbReference>
<dbReference type="PANTHER" id="PTHR43701">
    <property type="entry name" value="MEMBRANE TRANSPORTER PROTEIN MJ0441-RELATED"/>
    <property type="match status" value="1"/>
</dbReference>
<dbReference type="EMBL" id="APNK01000002">
    <property type="protein sequence ID" value="KEZ78834.1"/>
    <property type="molecule type" value="Genomic_DNA"/>
</dbReference>
<dbReference type="PANTHER" id="PTHR43701:SF2">
    <property type="entry name" value="MEMBRANE TRANSPORTER PROTEIN YJNA-RELATED"/>
    <property type="match status" value="1"/>
</dbReference>
<dbReference type="RefSeq" id="WP_037333295.1">
    <property type="nucleotide sequence ID" value="NZ_APNK01000002.1"/>
</dbReference>
<dbReference type="eggNOG" id="COG0730">
    <property type="taxonomic scope" value="Bacteria"/>
</dbReference>
<keyword evidence="3 6" id="KW-0812">Transmembrane</keyword>
<organism evidence="7 8">
    <name type="scientific">Salinisphaera hydrothermalis (strain C41B8)</name>
    <dbReference type="NCBI Taxonomy" id="1304275"/>
    <lineage>
        <taxon>Bacteria</taxon>
        <taxon>Pseudomonadati</taxon>
        <taxon>Pseudomonadota</taxon>
        <taxon>Gammaproteobacteria</taxon>
        <taxon>Salinisphaerales</taxon>
        <taxon>Salinisphaeraceae</taxon>
        <taxon>Salinisphaera</taxon>
    </lineage>
</organism>
<dbReference type="AlphaFoldDB" id="A0A084IQ50"/>
<comment type="similarity">
    <text evidence="2 6">Belongs to the 4-toluene sulfonate uptake permease (TSUP) (TC 2.A.102) family.</text>
</comment>
<dbReference type="STRING" id="1304275.C41B8_01852"/>
<feature type="transmembrane region" description="Helical" evidence="6">
    <location>
        <begin position="26"/>
        <end position="49"/>
    </location>
</feature>
<evidence type="ECO:0000256" key="4">
    <source>
        <dbReference type="ARBA" id="ARBA00022989"/>
    </source>
</evidence>
<evidence type="ECO:0000313" key="7">
    <source>
        <dbReference type="EMBL" id="KEZ78834.1"/>
    </source>
</evidence>
<keyword evidence="5 6" id="KW-0472">Membrane</keyword>
<evidence type="ECO:0000256" key="1">
    <source>
        <dbReference type="ARBA" id="ARBA00004141"/>
    </source>
</evidence>
<feature type="transmembrane region" description="Helical" evidence="6">
    <location>
        <begin position="215"/>
        <end position="231"/>
    </location>
</feature>
<comment type="subcellular location">
    <subcellularLocation>
        <location evidence="6">Cell membrane</location>
        <topology evidence="6">Multi-pass membrane protein</topology>
    </subcellularLocation>
    <subcellularLocation>
        <location evidence="1">Membrane</location>
        <topology evidence="1">Multi-pass membrane protein</topology>
    </subcellularLocation>
</comment>
<keyword evidence="8" id="KW-1185">Reference proteome</keyword>
<evidence type="ECO:0000256" key="3">
    <source>
        <dbReference type="ARBA" id="ARBA00022692"/>
    </source>
</evidence>
<feature type="transmembrane region" description="Helical" evidence="6">
    <location>
        <begin position="70"/>
        <end position="91"/>
    </location>
</feature>
<keyword evidence="4 6" id="KW-1133">Transmembrane helix</keyword>
<feature type="transmembrane region" description="Helical" evidence="6">
    <location>
        <begin position="147"/>
        <end position="180"/>
    </location>
</feature>
<feature type="transmembrane region" description="Helical" evidence="6">
    <location>
        <begin position="97"/>
        <end position="119"/>
    </location>
</feature>
<gene>
    <name evidence="7" type="ORF">C41B8_01852</name>
</gene>
<dbReference type="Proteomes" id="UP000028302">
    <property type="component" value="Unassembled WGS sequence"/>
</dbReference>
<sequence length="268" mass="28126">MLAFVVAGLFVGAAVGLTGVGGGSLMTPILILLFGFSPSGAVGTDLLYAAGTKAFGTLLHGRQQTVDWPVVGLMAAGSVPAALLTIVWLHLVGLQPWVQELMVVTLAITMIVTALLTFARDRLVRWLQTRMLFVSGRSRSELLAWRPVITVCGGVVLGVLVSLSSVGAGVLGTTMLLILYPNTRAVRIVGTDITHAVPLTLIAGLGHLTLGTTDLGVLGLLLLGSLPGIYLGTRMGWRLPDRALRPIIATVLILVALSMIYKTMHFGG</sequence>
<comment type="caution">
    <text evidence="7">The sequence shown here is derived from an EMBL/GenBank/DDBJ whole genome shotgun (WGS) entry which is preliminary data.</text>
</comment>
<keyword evidence="6" id="KW-1003">Cell membrane</keyword>
<dbReference type="GO" id="GO:0005886">
    <property type="term" value="C:plasma membrane"/>
    <property type="evidence" value="ECO:0007669"/>
    <property type="project" value="UniProtKB-SubCell"/>
</dbReference>
<protein>
    <recommendedName>
        <fullName evidence="6">Probable membrane transporter protein</fullName>
    </recommendedName>
</protein>
<name>A0A084IQ50_SALHC</name>
<dbReference type="OrthoDB" id="5189995at2"/>
<reference evidence="7 8" key="1">
    <citation type="submission" date="2013-03" db="EMBL/GenBank/DDBJ databases">
        <title>Salinisphaera hydrothermalis C41B8 Genome Sequencing.</title>
        <authorList>
            <person name="Li C."/>
            <person name="Lai Q."/>
            <person name="Shao Z."/>
        </authorList>
    </citation>
    <scope>NUCLEOTIDE SEQUENCE [LARGE SCALE GENOMIC DNA]</scope>
    <source>
        <strain evidence="7 8">C41B8</strain>
    </source>
</reference>
<feature type="transmembrane region" description="Helical" evidence="6">
    <location>
        <begin position="243"/>
        <end position="261"/>
    </location>
</feature>
<evidence type="ECO:0000313" key="8">
    <source>
        <dbReference type="Proteomes" id="UP000028302"/>
    </source>
</evidence>
<evidence type="ECO:0000256" key="5">
    <source>
        <dbReference type="ARBA" id="ARBA00023136"/>
    </source>
</evidence>
<dbReference type="InterPro" id="IPR051598">
    <property type="entry name" value="TSUP/Inactive_protease-like"/>
</dbReference>
<evidence type="ECO:0000256" key="2">
    <source>
        <dbReference type="ARBA" id="ARBA00009142"/>
    </source>
</evidence>
<proteinExistence type="inferred from homology"/>